<dbReference type="Proteomes" id="UP000215590">
    <property type="component" value="Unassembled WGS sequence"/>
</dbReference>
<keyword evidence="2" id="KW-1185">Reference proteome</keyword>
<evidence type="ECO:0000313" key="1">
    <source>
        <dbReference type="EMBL" id="OYR21021.1"/>
    </source>
</evidence>
<gene>
    <name evidence="1" type="ORF">CEV31_0641</name>
</gene>
<reference evidence="1 2" key="1">
    <citation type="submission" date="2017-07" db="EMBL/GenBank/DDBJ databases">
        <title>Phylogenetic study on the rhizospheric bacterium Ochrobactrum sp. A44.</title>
        <authorList>
            <person name="Krzyzanowska D.M."/>
            <person name="Ossowicki A."/>
            <person name="Rajewska M."/>
            <person name="Maciag T."/>
            <person name="Kaczynski Z."/>
            <person name="Czerwicka M."/>
            <person name="Jafra S."/>
        </authorList>
    </citation>
    <scope>NUCLEOTIDE SEQUENCE [LARGE SCALE GENOMIC DNA]</scope>
    <source>
        <strain evidence="1 2">DSM 7216</strain>
    </source>
</reference>
<comment type="caution">
    <text evidence="1">The sequence shown here is derived from an EMBL/GenBank/DDBJ whole genome shotgun (WGS) entry which is preliminary data.</text>
</comment>
<protein>
    <submittedName>
        <fullName evidence="1">Uncharacterized protein</fullName>
    </submittedName>
</protein>
<name>A0A256G2Z0_9HYPH</name>
<dbReference type="EMBL" id="NNRJ01000012">
    <property type="protein sequence ID" value="OYR21021.1"/>
    <property type="molecule type" value="Genomic_DNA"/>
</dbReference>
<evidence type="ECO:0000313" key="2">
    <source>
        <dbReference type="Proteomes" id="UP000215590"/>
    </source>
</evidence>
<dbReference type="AlphaFoldDB" id="A0A256G2Z0"/>
<proteinExistence type="predicted"/>
<organism evidence="1 2">
    <name type="scientific">Brucella thiophenivorans</name>
    <dbReference type="NCBI Taxonomy" id="571255"/>
    <lineage>
        <taxon>Bacteria</taxon>
        <taxon>Pseudomonadati</taxon>
        <taxon>Pseudomonadota</taxon>
        <taxon>Alphaproteobacteria</taxon>
        <taxon>Hyphomicrobiales</taxon>
        <taxon>Brucellaceae</taxon>
        <taxon>Brucella/Ochrobactrum group</taxon>
        <taxon>Brucella</taxon>
    </lineage>
</organism>
<sequence length="39" mass="4371">MAPAPLKIKYRQHFSTPAIMLSLNRFLALASIGVRAHHL</sequence>
<accession>A0A256G2Z0</accession>